<proteinExistence type="predicted"/>
<evidence type="ECO:0000313" key="3">
    <source>
        <dbReference type="EMBL" id="CAG5929518.1"/>
    </source>
</evidence>
<gene>
    <name evidence="3" type="ORF">MMEN_LOCUS13139</name>
</gene>
<feature type="chain" id="PRO_5035741970" evidence="2">
    <location>
        <begin position="21"/>
        <end position="189"/>
    </location>
</feature>
<organism evidence="3 4">
    <name type="scientific">Menidia menidia</name>
    <name type="common">Atlantic silverside</name>
    <dbReference type="NCBI Taxonomy" id="238744"/>
    <lineage>
        <taxon>Eukaryota</taxon>
        <taxon>Metazoa</taxon>
        <taxon>Chordata</taxon>
        <taxon>Craniata</taxon>
        <taxon>Vertebrata</taxon>
        <taxon>Euteleostomi</taxon>
        <taxon>Actinopterygii</taxon>
        <taxon>Neopterygii</taxon>
        <taxon>Teleostei</taxon>
        <taxon>Neoteleostei</taxon>
        <taxon>Acanthomorphata</taxon>
        <taxon>Ovalentaria</taxon>
        <taxon>Atherinomorphae</taxon>
        <taxon>Atheriniformes</taxon>
        <taxon>Atherinopsidae</taxon>
        <taxon>Menidiinae</taxon>
        <taxon>Menidia</taxon>
    </lineage>
</organism>
<reference evidence="3" key="1">
    <citation type="submission" date="2021-05" db="EMBL/GenBank/DDBJ databases">
        <authorList>
            <person name="Tigano A."/>
        </authorList>
    </citation>
    <scope>NUCLEOTIDE SEQUENCE</scope>
</reference>
<keyword evidence="1" id="KW-1133">Transmembrane helix</keyword>
<accession>A0A8S4BDN3</accession>
<dbReference type="Proteomes" id="UP000677803">
    <property type="component" value="Unassembled WGS sequence"/>
</dbReference>
<dbReference type="AlphaFoldDB" id="A0A8S4BDN3"/>
<comment type="caution">
    <text evidence="3">The sequence shown here is derived from an EMBL/GenBank/DDBJ whole genome shotgun (WGS) entry which is preliminary data.</text>
</comment>
<sequence>MRLLLGGLLLSSLCAPSSWSASSDTLVVIQSPDITVTEGEAVDINCCWTWFERGRHEAAGRYVCEVFVEIPILSTAKGNGTVITVTARANQTGTEGQLQQNSTSSLPLPLIIGLAAVVPVFLVALICFCSLRRKQEAVRVIYEVPHTDSDVAEMDKHSTSSSRGSSQWCQVTVYESFDYFERVEHKGSG</sequence>
<evidence type="ECO:0000256" key="1">
    <source>
        <dbReference type="SAM" id="Phobius"/>
    </source>
</evidence>
<keyword evidence="2" id="KW-0732">Signal</keyword>
<protein>
    <submittedName>
        <fullName evidence="3">(Atlantic silverside) hypothetical protein</fullName>
    </submittedName>
</protein>
<feature type="transmembrane region" description="Helical" evidence="1">
    <location>
        <begin position="108"/>
        <end position="131"/>
    </location>
</feature>
<evidence type="ECO:0000313" key="4">
    <source>
        <dbReference type="Proteomes" id="UP000677803"/>
    </source>
</evidence>
<evidence type="ECO:0000256" key="2">
    <source>
        <dbReference type="SAM" id="SignalP"/>
    </source>
</evidence>
<keyword evidence="1" id="KW-0812">Transmembrane</keyword>
<dbReference type="EMBL" id="CAJRST010014446">
    <property type="protein sequence ID" value="CAG5929518.1"/>
    <property type="molecule type" value="Genomic_DNA"/>
</dbReference>
<dbReference type="OrthoDB" id="10012075at2759"/>
<keyword evidence="4" id="KW-1185">Reference proteome</keyword>
<keyword evidence="1" id="KW-0472">Membrane</keyword>
<feature type="signal peptide" evidence="2">
    <location>
        <begin position="1"/>
        <end position="20"/>
    </location>
</feature>
<name>A0A8S4BDN3_9TELE</name>